<evidence type="ECO:0000256" key="1">
    <source>
        <dbReference type="SAM" id="Phobius"/>
    </source>
</evidence>
<evidence type="ECO:0000313" key="2">
    <source>
        <dbReference type="EMBL" id="TWT83477.1"/>
    </source>
</evidence>
<keyword evidence="1" id="KW-0812">Transmembrane</keyword>
<accession>A0A5C5Z8P0</accession>
<feature type="transmembrane region" description="Helical" evidence="1">
    <location>
        <begin position="440"/>
        <end position="457"/>
    </location>
</feature>
<feature type="transmembrane region" description="Helical" evidence="1">
    <location>
        <begin position="469"/>
        <end position="489"/>
    </location>
</feature>
<keyword evidence="1" id="KW-0472">Membrane</keyword>
<comment type="caution">
    <text evidence="2">The sequence shown here is derived from an EMBL/GenBank/DDBJ whole genome shotgun (WGS) entry which is preliminary data.</text>
</comment>
<dbReference type="RefSeq" id="WP_146400670.1">
    <property type="nucleotide sequence ID" value="NZ_SJPJ01000001.1"/>
</dbReference>
<sequence>MKSIPRLTTWVLGLLLVVFGIGVVRMAWASQSGSEEFATSIHSLCQWTIGMIWDCRTPAEKEPDQQLAFWKAKIDRVLAEHPDDAELHAAAALILDQPSMLYAAKLASQTLKDTGGDTFHFSKLFFDRLDQSQVAFQENASRQVPELTALATQMAPDDPRWWRLRAILLWPPREAPGDDEARVADWLAVLDEARVHDPGNALYDLLQMRSLELQALDFDFDDKGDFFIVDQRAWDAVLELAKGIGEAPTLTLGEPGIDGLLRLHDLAGHPKATTIESLRARFVAARAASHASLGARQLLRMVEIKGDLPNQDNRRRLLELSDGIMQLALNRSDDSVRYNVGMVAPMRVSVLESIQKNESENGQVSAETARRLAEALEWKSRLGQANRNVSKNDLSASTKLVSLISLDTVSLIKPLLLATVFFTFLWAILSRQASQLKMQIWPIASLGVGVGLSFFFFGLGPAEVVSEKAQHWCFTIGLCVMLLSLGAGVAFRMRYRFQFSILSLMIASTVVAVLLPIIIHWQLGWESIGLPIQANASSNTTLDLVGRLNPSAWEDWFPGHAKLAEAMTQWNVNDGGYWGVGIFGVIAAVVCVWRKDIADSIGTLTVTSLAAFLLSMACWAYCEPTNYAGSRATQMRFEGYIRNVDDFYEPVKIEMQRLAEDESRSAL</sequence>
<protein>
    <submittedName>
        <fullName evidence="2">Uncharacterized protein</fullName>
    </submittedName>
</protein>
<dbReference type="EMBL" id="SJPJ01000001">
    <property type="protein sequence ID" value="TWT83477.1"/>
    <property type="molecule type" value="Genomic_DNA"/>
</dbReference>
<name>A0A5C5Z8P0_9BACT</name>
<feature type="transmembrane region" description="Helical" evidence="1">
    <location>
        <begin position="501"/>
        <end position="521"/>
    </location>
</feature>
<dbReference type="OrthoDB" id="227133at2"/>
<evidence type="ECO:0000313" key="3">
    <source>
        <dbReference type="Proteomes" id="UP000315010"/>
    </source>
</evidence>
<reference evidence="2 3" key="1">
    <citation type="submission" date="2019-02" db="EMBL/GenBank/DDBJ databases">
        <title>Deep-cultivation of Planctomycetes and their phenomic and genomic characterization uncovers novel biology.</title>
        <authorList>
            <person name="Wiegand S."/>
            <person name="Jogler M."/>
            <person name="Boedeker C."/>
            <person name="Pinto D."/>
            <person name="Vollmers J."/>
            <person name="Rivas-Marin E."/>
            <person name="Kohn T."/>
            <person name="Peeters S.H."/>
            <person name="Heuer A."/>
            <person name="Rast P."/>
            <person name="Oberbeckmann S."/>
            <person name="Bunk B."/>
            <person name="Jeske O."/>
            <person name="Meyerdierks A."/>
            <person name="Storesund J.E."/>
            <person name="Kallscheuer N."/>
            <person name="Luecker S."/>
            <person name="Lage O.M."/>
            <person name="Pohl T."/>
            <person name="Merkel B.J."/>
            <person name="Hornburger P."/>
            <person name="Mueller R.-W."/>
            <person name="Bruemmer F."/>
            <person name="Labrenz M."/>
            <person name="Spormann A.M."/>
            <person name="Op Den Camp H."/>
            <person name="Overmann J."/>
            <person name="Amann R."/>
            <person name="Jetten M.S.M."/>
            <person name="Mascher T."/>
            <person name="Medema M.H."/>
            <person name="Devos D.P."/>
            <person name="Kaster A.-K."/>
            <person name="Ovreas L."/>
            <person name="Rohde M."/>
            <person name="Galperin M.Y."/>
            <person name="Jogler C."/>
        </authorList>
    </citation>
    <scope>NUCLEOTIDE SEQUENCE [LARGE SCALE GENOMIC DNA]</scope>
    <source>
        <strain evidence="2 3">CA13</strain>
    </source>
</reference>
<feature type="transmembrane region" description="Helical" evidence="1">
    <location>
        <begin position="600"/>
        <end position="621"/>
    </location>
</feature>
<keyword evidence="3" id="KW-1185">Reference proteome</keyword>
<keyword evidence="1" id="KW-1133">Transmembrane helix</keyword>
<organism evidence="2 3">
    <name type="scientific">Novipirellula herctigrandis</name>
    <dbReference type="NCBI Taxonomy" id="2527986"/>
    <lineage>
        <taxon>Bacteria</taxon>
        <taxon>Pseudomonadati</taxon>
        <taxon>Planctomycetota</taxon>
        <taxon>Planctomycetia</taxon>
        <taxon>Pirellulales</taxon>
        <taxon>Pirellulaceae</taxon>
        <taxon>Novipirellula</taxon>
    </lineage>
</organism>
<dbReference type="AlphaFoldDB" id="A0A5C5Z8P0"/>
<proteinExistence type="predicted"/>
<dbReference type="Proteomes" id="UP000315010">
    <property type="component" value="Unassembled WGS sequence"/>
</dbReference>
<feature type="transmembrane region" description="Helical" evidence="1">
    <location>
        <begin position="575"/>
        <end position="593"/>
    </location>
</feature>
<gene>
    <name evidence="2" type="ORF">CA13_49420</name>
</gene>
<feature type="transmembrane region" description="Helical" evidence="1">
    <location>
        <begin position="411"/>
        <end position="428"/>
    </location>
</feature>